<comment type="subcellular location">
    <subcellularLocation>
        <location evidence="1">Cytoplasmic vesicle</location>
        <location evidence="1">Autophagosome</location>
    </subcellularLocation>
    <subcellularLocation>
        <location evidence="8">Endomembrane system</location>
        <topology evidence="8">Lipid-anchor</topology>
    </subcellularLocation>
</comment>
<dbReference type="PANTHER" id="PTHR46830:SF1">
    <property type="entry name" value="ALPHA-1,4-N-ACETYLGLUCOSAMINYLTRANSFERASE"/>
    <property type="match status" value="1"/>
</dbReference>
<evidence type="ECO:0000256" key="3">
    <source>
        <dbReference type="ARBA" id="ARBA00022490"/>
    </source>
</evidence>
<evidence type="ECO:0000313" key="9">
    <source>
        <dbReference type="EMBL" id="PVD33750.1"/>
    </source>
</evidence>
<dbReference type="GO" id="GO:0016236">
    <property type="term" value="P:macroautophagy"/>
    <property type="evidence" value="ECO:0007669"/>
    <property type="project" value="UniProtKB-ARBA"/>
</dbReference>
<evidence type="ECO:0000256" key="6">
    <source>
        <dbReference type="ARBA" id="ARBA00023288"/>
    </source>
</evidence>
<dbReference type="OrthoDB" id="6150660at2759"/>
<reference evidence="9 10" key="1">
    <citation type="submission" date="2018-04" db="EMBL/GenBank/DDBJ databases">
        <title>The genome of golden apple snail Pomacea canaliculata provides insight into stress tolerance and invasive adaptation.</title>
        <authorList>
            <person name="Liu C."/>
            <person name="Liu B."/>
            <person name="Ren Y."/>
            <person name="Zhang Y."/>
            <person name="Wang H."/>
            <person name="Li S."/>
            <person name="Jiang F."/>
            <person name="Yin L."/>
            <person name="Zhang G."/>
            <person name="Qian W."/>
            <person name="Fan W."/>
        </authorList>
    </citation>
    <scope>NUCLEOTIDE SEQUENCE [LARGE SCALE GENOMIC DNA]</scope>
    <source>
        <strain evidence="9">SZHN2017</strain>
        <tissue evidence="9">Muscle</tissue>
    </source>
</reference>
<protein>
    <recommendedName>
        <fullName evidence="11">Autophagy-related protein</fullName>
    </recommendedName>
</protein>
<gene>
    <name evidence="9" type="ORF">C0Q70_05010</name>
</gene>
<dbReference type="EMBL" id="PZQS01000003">
    <property type="protein sequence ID" value="PVD33750.1"/>
    <property type="molecule type" value="Genomic_DNA"/>
</dbReference>
<evidence type="ECO:0000256" key="4">
    <source>
        <dbReference type="ARBA" id="ARBA00023006"/>
    </source>
</evidence>
<evidence type="ECO:0000256" key="2">
    <source>
        <dbReference type="ARBA" id="ARBA00007293"/>
    </source>
</evidence>
<dbReference type="Pfam" id="PF02991">
    <property type="entry name" value="ATG8"/>
    <property type="match status" value="1"/>
</dbReference>
<dbReference type="PANTHER" id="PTHR46830">
    <property type="entry name" value="TRANSFERASE, PUTATIVE-RELATED"/>
    <property type="match status" value="1"/>
</dbReference>
<dbReference type="GO" id="GO:0005776">
    <property type="term" value="C:autophagosome"/>
    <property type="evidence" value="ECO:0007669"/>
    <property type="project" value="UniProtKB-SubCell"/>
</dbReference>
<keyword evidence="5" id="KW-0472">Membrane</keyword>
<dbReference type="AlphaFoldDB" id="A0A2T7PK19"/>
<dbReference type="GO" id="GO:0012505">
    <property type="term" value="C:endomembrane system"/>
    <property type="evidence" value="ECO:0007669"/>
    <property type="project" value="UniProtKB-SubCell"/>
</dbReference>
<name>A0A2T7PK19_POMCA</name>
<comment type="similarity">
    <text evidence="2">Belongs to the ATG8 family.</text>
</comment>
<dbReference type="STRING" id="400727.A0A2T7PK19"/>
<evidence type="ECO:0000313" key="10">
    <source>
        <dbReference type="Proteomes" id="UP000245119"/>
    </source>
</evidence>
<proteinExistence type="inferred from homology"/>
<sequence length="443" mass="51518">MKDVEAIRNQHADKIPVIIERYEHERNLPMLDKTKFLVPDNVNMSELVKIIRRRLQLHPNQAFYLLVNNRSMVSNTTPIAEVYDREKDEDGFLYVSIKAELTQITPAPLFNRYVGRVVIIYSDYLPCDWRVHNIPRVMRSRAVLECTFTSARIYYEEVPFNTKPAVATLESHDPCLAHLAKSTWCNDPGMRVPRLVHYVWFTRHTLPLYTFVSVLSAVHHIRPCLVLFHGDHLPEGPYWHALLQLVPNIVHVRSEKPSEIFGHVINVVEHSADVKRLQVLLEYGGVYLDADSVVLKSLDHTRIYPVVMGTEVIGWSFCNGMMLSEKNSTFLQLWLATYVDFDDSQWAQHSTRVPYLLYLQKPDLVHVIDSFFRPNYIDIGKFYRIGEIYQWDDLLALYLYVRFHLKFFAEGQSAIHKNCTMGEILRYSLYGASDACQLTTLIN</sequence>
<keyword evidence="4" id="KW-0072">Autophagy</keyword>
<dbReference type="Gene3D" id="3.90.550.20">
    <property type="match status" value="1"/>
</dbReference>
<dbReference type="InterPro" id="IPR029071">
    <property type="entry name" value="Ubiquitin-like_domsf"/>
</dbReference>
<dbReference type="FunFam" id="3.10.20.90:FF:000149">
    <property type="entry name" value="microtubule-associated proteins 1A/1B light chain 3C"/>
    <property type="match status" value="1"/>
</dbReference>
<evidence type="ECO:0000256" key="7">
    <source>
        <dbReference type="ARBA" id="ARBA00023329"/>
    </source>
</evidence>
<dbReference type="SUPFAM" id="SSF53448">
    <property type="entry name" value="Nucleotide-diphospho-sugar transferases"/>
    <property type="match status" value="1"/>
</dbReference>
<dbReference type="Proteomes" id="UP000245119">
    <property type="component" value="Linkage Group LG3"/>
</dbReference>
<dbReference type="GO" id="GO:0006950">
    <property type="term" value="P:response to stress"/>
    <property type="evidence" value="ECO:0007669"/>
    <property type="project" value="UniProtKB-ARBA"/>
</dbReference>
<dbReference type="Gene3D" id="3.10.20.90">
    <property type="entry name" value="Phosphatidylinositol 3-kinase Catalytic Subunit, Chain A, domain 1"/>
    <property type="match status" value="1"/>
</dbReference>
<dbReference type="InterPro" id="IPR007577">
    <property type="entry name" value="GlycoTrfase_DXD_sugar-bd_CS"/>
</dbReference>
<dbReference type="SUPFAM" id="SSF54236">
    <property type="entry name" value="Ubiquitin-like"/>
    <property type="match status" value="1"/>
</dbReference>
<keyword evidence="7" id="KW-0968">Cytoplasmic vesicle</keyword>
<dbReference type="InterPro" id="IPR029044">
    <property type="entry name" value="Nucleotide-diphossugar_trans"/>
</dbReference>
<accession>A0A2T7PK19</accession>
<evidence type="ECO:0000256" key="8">
    <source>
        <dbReference type="ARBA" id="ARBA00037868"/>
    </source>
</evidence>
<organism evidence="9 10">
    <name type="scientific">Pomacea canaliculata</name>
    <name type="common">Golden apple snail</name>
    <dbReference type="NCBI Taxonomy" id="400727"/>
    <lineage>
        <taxon>Eukaryota</taxon>
        <taxon>Metazoa</taxon>
        <taxon>Spiralia</taxon>
        <taxon>Lophotrochozoa</taxon>
        <taxon>Mollusca</taxon>
        <taxon>Gastropoda</taxon>
        <taxon>Caenogastropoda</taxon>
        <taxon>Architaenioglossa</taxon>
        <taxon>Ampullarioidea</taxon>
        <taxon>Ampullariidae</taxon>
        <taxon>Pomacea</taxon>
    </lineage>
</organism>
<dbReference type="InterPro" id="IPR004241">
    <property type="entry name" value="Atg8-like"/>
</dbReference>
<dbReference type="Pfam" id="PF04488">
    <property type="entry name" value="Gly_transf_sug"/>
    <property type="match status" value="1"/>
</dbReference>
<keyword evidence="3" id="KW-0963">Cytoplasm</keyword>
<evidence type="ECO:0000256" key="1">
    <source>
        <dbReference type="ARBA" id="ARBA00004419"/>
    </source>
</evidence>
<dbReference type="CDD" id="cd16129">
    <property type="entry name" value="Ubl_ATG8_MAP1LC3"/>
    <property type="match status" value="1"/>
</dbReference>
<evidence type="ECO:0000256" key="5">
    <source>
        <dbReference type="ARBA" id="ARBA00023136"/>
    </source>
</evidence>
<keyword evidence="10" id="KW-1185">Reference proteome</keyword>
<comment type="caution">
    <text evidence="9">The sequence shown here is derived from an EMBL/GenBank/DDBJ whole genome shotgun (WGS) entry which is preliminary data.</text>
</comment>
<evidence type="ECO:0008006" key="11">
    <source>
        <dbReference type="Google" id="ProtNLM"/>
    </source>
</evidence>
<dbReference type="GO" id="GO:0031410">
    <property type="term" value="C:cytoplasmic vesicle"/>
    <property type="evidence" value="ECO:0007669"/>
    <property type="project" value="UniProtKB-KW"/>
</dbReference>
<keyword evidence="6" id="KW-0449">Lipoprotein</keyword>